<evidence type="ECO:0000313" key="3">
    <source>
        <dbReference type="Proteomes" id="UP001314205"/>
    </source>
</evidence>
<dbReference type="EMBL" id="CAVLGL010000148">
    <property type="protein sequence ID" value="CAK1603123.1"/>
    <property type="molecule type" value="Genomic_DNA"/>
</dbReference>
<keyword evidence="3" id="KW-1185">Reference proteome</keyword>
<proteinExistence type="predicted"/>
<comment type="caution">
    <text evidence="2">The sequence shown here is derived from an EMBL/GenBank/DDBJ whole genome shotgun (WGS) entry which is preliminary data.</text>
</comment>
<feature type="domain" description="Transposable element P transposase-like RNase H" evidence="1">
    <location>
        <begin position="21"/>
        <end position="141"/>
    </location>
</feature>
<sequence length="141" mass="15647">MFDACLPHPNTLCNWYRSINAEPGFTGEAFDRLKEKTAKAKKEVIGAIIADEMSIRQQKIWTGKRYEGLIDMGLGNTDATNDIASQVYVIMLVGVNESFKIPIAYFFISSLTAEVKANLLKIALEKCHSVGIRVISLTFDG</sequence>
<dbReference type="Pfam" id="PF21787">
    <property type="entry name" value="TNP-like_RNaseH_N"/>
    <property type="match status" value="1"/>
</dbReference>
<dbReference type="Proteomes" id="UP001314205">
    <property type="component" value="Unassembled WGS sequence"/>
</dbReference>
<name>A0AAV1M7W2_9NEOP</name>
<evidence type="ECO:0000259" key="1">
    <source>
        <dbReference type="Pfam" id="PF21787"/>
    </source>
</evidence>
<gene>
    <name evidence="2" type="ORF">PARMNEM_LOCUS21536</name>
</gene>
<reference evidence="2 3" key="1">
    <citation type="submission" date="2023-11" db="EMBL/GenBank/DDBJ databases">
        <authorList>
            <person name="Hedman E."/>
            <person name="Englund M."/>
            <person name="Stromberg M."/>
            <person name="Nyberg Akerstrom W."/>
            <person name="Nylinder S."/>
            <person name="Jareborg N."/>
            <person name="Kallberg Y."/>
            <person name="Kronander E."/>
        </authorList>
    </citation>
    <scope>NUCLEOTIDE SEQUENCE [LARGE SCALE GENOMIC DNA]</scope>
</reference>
<accession>A0AAV1M7W2</accession>
<evidence type="ECO:0000313" key="2">
    <source>
        <dbReference type="EMBL" id="CAK1603123.1"/>
    </source>
</evidence>
<dbReference type="InterPro" id="IPR048365">
    <property type="entry name" value="TNP-like_RNaseH_N"/>
</dbReference>
<protein>
    <recommendedName>
        <fullName evidence="1">Transposable element P transposase-like RNase H domain-containing protein</fullName>
    </recommendedName>
</protein>
<dbReference type="AlphaFoldDB" id="A0AAV1M7W2"/>
<organism evidence="2 3">
    <name type="scientific">Parnassius mnemosyne</name>
    <name type="common">clouded apollo</name>
    <dbReference type="NCBI Taxonomy" id="213953"/>
    <lineage>
        <taxon>Eukaryota</taxon>
        <taxon>Metazoa</taxon>
        <taxon>Ecdysozoa</taxon>
        <taxon>Arthropoda</taxon>
        <taxon>Hexapoda</taxon>
        <taxon>Insecta</taxon>
        <taxon>Pterygota</taxon>
        <taxon>Neoptera</taxon>
        <taxon>Endopterygota</taxon>
        <taxon>Lepidoptera</taxon>
        <taxon>Glossata</taxon>
        <taxon>Ditrysia</taxon>
        <taxon>Papilionoidea</taxon>
        <taxon>Papilionidae</taxon>
        <taxon>Parnassiinae</taxon>
        <taxon>Parnassini</taxon>
        <taxon>Parnassius</taxon>
        <taxon>Driopa</taxon>
    </lineage>
</organism>